<comment type="pathway">
    <text evidence="2">Purine metabolism; urate degradation; (S)-allantoin from urate: step 3/3.</text>
</comment>
<evidence type="ECO:0000259" key="8">
    <source>
        <dbReference type="Pfam" id="PF09349"/>
    </source>
</evidence>
<accession>A0ABW1QP12</accession>
<name>A0ABW1QP12_9ACTN</name>
<dbReference type="PANTHER" id="PTHR43466">
    <property type="entry name" value="2-OXO-4-HYDROXY-4-CARBOXY-5-UREIDOIMIDAZOLINE DECARBOXYLASE-RELATED"/>
    <property type="match status" value="1"/>
</dbReference>
<evidence type="ECO:0000256" key="1">
    <source>
        <dbReference type="ARBA" id="ARBA00001163"/>
    </source>
</evidence>
<dbReference type="InterPro" id="IPR018020">
    <property type="entry name" value="OHCU_decarboxylase"/>
</dbReference>
<dbReference type="PANTHER" id="PTHR43466:SF1">
    <property type="entry name" value="2-OXO-4-HYDROXY-4-CARBOXY-5-UREIDOIMIDAZOLINE DECARBOXYLASE-RELATED"/>
    <property type="match status" value="1"/>
</dbReference>
<keyword evidence="6 9" id="KW-0456">Lyase</keyword>
<dbReference type="InterPro" id="IPR017595">
    <property type="entry name" value="OHCU_decarboxylase-2"/>
</dbReference>
<organism evidence="9 10">
    <name type="scientific">Mumia xiangluensis</name>
    <dbReference type="NCBI Taxonomy" id="1678900"/>
    <lineage>
        <taxon>Bacteria</taxon>
        <taxon>Bacillati</taxon>
        <taxon>Actinomycetota</taxon>
        <taxon>Actinomycetes</taxon>
        <taxon>Propionibacteriales</taxon>
        <taxon>Nocardioidaceae</taxon>
        <taxon>Mumia</taxon>
    </lineage>
</organism>
<dbReference type="NCBIfam" id="NF010372">
    <property type="entry name" value="PRK13798.1"/>
    <property type="match status" value="1"/>
</dbReference>
<evidence type="ECO:0000256" key="4">
    <source>
        <dbReference type="ARBA" id="ARBA00022631"/>
    </source>
</evidence>
<dbReference type="Pfam" id="PF09349">
    <property type="entry name" value="OHCU_decarbox"/>
    <property type="match status" value="1"/>
</dbReference>
<evidence type="ECO:0000256" key="2">
    <source>
        <dbReference type="ARBA" id="ARBA00004754"/>
    </source>
</evidence>
<keyword evidence="5" id="KW-0210">Decarboxylase</keyword>
<dbReference type="Gene3D" id="1.10.3330.10">
    <property type="entry name" value="Oxo-4-hydroxy-4-carboxy-5-ureidoimidazoline decarboxylase"/>
    <property type="match status" value="1"/>
</dbReference>
<evidence type="ECO:0000256" key="6">
    <source>
        <dbReference type="ARBA" id="ARBA00023239"/>
    </source>
</evidence>
<dbReference type="Proteomes" id="UP001596097">
    <property type="component" value="Unassembled WGS sequence"/>
</dbReference>
<keyword evidence="10" id="KW-1185">Reference proteome</keyword>
<dbReference type="GO" id="GO:0051997">
    <property type="term" value="F:2-oxo-4-hydroxy-4-carboxy-5-ureidoimidazoline decarboxylase activity"/>
    <property type="evidence" value="ECO:0007669"/>
    <property type="project" value="UniProtKB-EC"/>
</dbReference>
<dbReference type="NCBIfam" id="TIGR03180">
    <property type="entry name" value="UraD_2"/>
    <property type="match status" value="1"/>
</dbReference>
<proteinExistence type="predicted"/>
<dbReference type="EMBL" id="JBHSQL010000009">
    <property type="protein sequence ID" value="MFC6150354.1"/>
    <property type="molecule type" value="Genomic_DNA"/>
</dbReference>
<gene>
    <name evidence="9" type="primary">uraD</name>
    <name evidence="9" type="ORF">ACFPYK_13225</name>
</gene>
<dbReference type="InterPro" id="IPR036778">
    <property type="entry name" value="OHCU_decarboxylase_sf"/>
</dbReference>
<keyword evidence="4" id="KW-0659">Purine metabolism</keyword>
<comment type="caution">
    <text evidence="9">The sequence shown here is derived from an EMBL/GenBank/DDBJ whole genome shotgun (WGS) entry which is preliminary data.</text>
</comment>
<reference evidence="10" key="1">
    <citation type="journal article" date="2019" name="Int. J. Syst. Evol. Microbiol.">
        <title>The Global Catalogue of Microorganisms (GCM) 10K type strain sequencing project: providing services to taxonomists for standard genome sequencing and annotation.</title>
        <authorList>
            <consortium name="The Broad Institute Genomics Platform"/>
            <consortium name="The Broad Institute Genome Sequencing Center for Infectious Disease"/>
            <person name="Wu L."/>
            <person name="Ma J."/>
        </authorList>
    </citation>
    <scope>NUCLEOTIDE SEQUENCE [LARGE SCALE GENOMIC DNA]</scope>
    <source>
        <strain evidence="10">CGMCC 4.7198</strain>
    </source>
</reference>
<sequence length="174" mass="18737">MDMDLTAVNTVPPAELAAALTACADVPRWVDTVVAARPFASTEQLLAYADAAARSWNDAEVDRALARHPRIGERSRRPAAEAAMSAREQSGVPADDDVAARLRAGNAAYEERFDRVFLVRAAGRDAEEILALLETRLGNDDDTEREVVKGQLREIAMLRLQSLVAAPPSGKDGA</sequence>
<dbReference type="SUPFAM" id="SSF158694">
    <property type="entry name" value="UraD-Like"/>
    <property type="match status" value="1"/>
</dbReference>
<evidence type="ECO:0000313" key="10">
    <source>
        <dbReference type="Proteomes" id="UP001596097"/>
    </source>
</evidence>
<evidence type="ECO:0000256" key="3">
    <source>
        <dbReference type="ARBA" id="ARBA00012257"/>
    </source>
</evidence>
<evidence type="ECO:0000256" key="5">
    <source>
        <dbReference type="ARBA" id="ARBA00022793"/>
    </source>
</evidence>
<evidence type="ECO:0000256" key="7">
    <source>
        <dbReference type="SAM" id="MobiDB-lite"/>
    </source>
</evidence>
<evidence type="ECO:0000313" key="9">
    <source>
        <dbReference type="EMBL" id="MFC6150354.1"/>
    </source>
</evidence>
<protein>
    <recommendedName>
        <fullName evidence="3">2-oxo-4-hydroxy-4-carboxy-5-ureidoimidazoline decarboxylase</fullName>
        <ecNumber evidence="3">4.1.1.97</ecNumber>
    </recommendedName>
</protein>
<comment type="catalytic activity">
    <reaction evidence="1">
        <text>5-hydroxy-2-oxo-4-ureido-2,5-dihydro-1H-imidazole-5-carboxylate + H(+) = (S)-allantoin + CO2</text>
        <dbReference type="Rhea" id="RHEA:26301"/>
        <dbReference type="ChEBI" id="CHEBI:15378"/>
        <dbReference type="ChEBI" id="CHEBI:15678"/>
        <dbReference type="ChEBI" id="CHEBI:16526"/>
        <dbReference type="ChEBI" id="CHEBI:58639"/>
        <dbReference type="EC" id="4.1.1.97"/>
    </reaction>
</comment>
<feature type="domain" description="Oxo-4-hydroxy-4-carboxy-5-ureidoimidazoline decarboxylase" evidence="8">
    <location>
        <begin position="9"/>
        <end position="161"/>
    </location>
</feature>
<dbReference type="RefSeq" id="WP_205602941.1">
    <property type="nucleotide sequence ID" value="NZ_JBHSQL010000009.1"/>
</dbReference>
<feature type="region of interest" description="Disordered" evidence="7">
    <location>
        <begin position="72"/>
        <end position="94"/>
    </location>
</feature>
<dbReference type="EC" id="4.1.1.97" evidence="3"/>